<dbReference type="GO" id="GO:0006629">
    <property type="term" value="P:lipid metabolic process"/>
    <property type="evidence" value="ECO:0007669"/>
    <property type="project" value="InterPro"/>
</dbReference>
<proteinExistence type="predicted"/>
<dbReference type="InterPro" id="IPR002921">
    <property type="entry name" value="Fungal_lipase-type"/>
</dbReference>
<dbReference type="InterPro" id="IPR029058">
    <property type="entry name" value="AB_hydrolase_fold"/>
</dbReference>
<name>A0A2S7UVR1_9GAMM</name>
<keyword evidence="1" id="KW-0732">Signal</keyword>
<reference evidence="3 4" key="1">
    <citation type="submission" date="2016-12" db="EMBL/GenBank/DDBJ databases">
        <title>Diversity of luminous bacteria.</title>
        <authorList>
            <person name="Yoshizawa S."/>
            <person name="Kogure K."/>
        </authorList>
    </citation>
    <scope>NUCLEOTIDE SEQUENCE [LARGE SCALE GENOMIC DNA]</scope>
    <source>
        <strain evidence="3 4">SA4-48</strain>
    </source>
</reference>
<feature type="signal peptide" evidence="1">
    <location>
        <begin position="1"/>
        <end position="21"/>
    </location>
</feature>
<dbReference type="OrthoDB" id="5522031at2"/>
<feature type="domain" description="Fungal lipase-type" evidence="2">
    <location>
        <begin position="80"/>
        <end position="201"/>
    </location>
</feature>
<dbReference type="InterPro" id="IPR051218">
    <property type="entry name" value="Sec_MonoDiacylglyc_Lipase"/>
</dbReference>
<gene>
    <name evidence="3" type="ORF">BTO11_06485</name>
</gene>
<dbReference type="Gene3D" id="3.40.50.1820">
    <property type="entry name" value="alpha/beta hydrolase"/>
    <property type="match status" value="1"/>
</dbReference>
<evidence type="ECO:0000259" key="2">
    <source>
        <dbReference type="Pfam" id="PF01764"/>
    </source>
</evidence>
<evidence type="ECO:0000313" key="4">
    <source>
        <dbReference type="Proteomes" id="UP000239007"/>
    </source>
</evidence>
<keyword evidence="4" id="KW-1185">Reference proteome</keyword>
<dbReference type="AlphaFoldDB" id="A0A2S7UVR1"/>
<dbReference type="RefSeq" id="WP_105051833.1">
    <property type="nucleotide sequence ID" value="NZ_BMYG01000003.1"/>
</dbReference>
<sequence length="288" mass="31342">MFKTLPILASLLLAPFQLLSAQHDFTEIDVQARLSAIAYLNADGVKSGLESQSKVLVHHSMIEENQVSYFLTQSNGVQTIVIRGTANEANVMLDLDLELKPDTQLNIKLHQGFASAARAVLNDVKPYLNADQPVHLTGHSLGGAVAVVLGMYLEKNDFNVAQVITFGQPKVTNVAGAELFASLPLLRIVTPDDIVPLVPPISPLQIRDLDIYWHMGVGVILDGNGKYSEVSGVKSALRATKFTSSVPGQKNINAHMMTEYIRLIEQLKISAQEIPYETGISLFGLSIN</sequence>
<dbReference type="Pfam" id="PF01764">
    <property type="entry name" value="Lipase_3"/>
    <property type="match status" value="1"/>
</dbReference>
<dbReference type="SUPFAM" id="SSF53474">
    <property type="entry name" value="alpha/beta-Hydrolases"/>
    <property type="match status" value="1"/>
</dbReference>
<dbReference type="PANTHER" id="PTHR45856">
    <property type="entry name" value="ALPHA/BETA-HYDROLASES SUPERFAMILY PROTEIN"/>
    <property type="match status" value="1"/>
</dbReference>
<evidence type="ECO:0000256" key="1">
    <source>
        <dbReference type="SAM" id="SignalP"/>
    </source>
</evidence>
<dbReference type="PANTHER" id="PTHR45856:SF24">
    <property type="entry name" value="FUNGAL LIPASE-LIKE DOMAIN-CONTAINING PROTEIN"/>
    <property type="match status" value="1"/>
</dbReference>
<dbReference type="CDD" id="cd00519">
    <property type="entry name" value="Lipase_3"/>
    <property type="match status" value="1"/>
</dbReference>
<accession>A0A2S7UVR1</accession>
<dbReference type="EMBL" id="MSCH01000003">
    <property type="protein sequence ID" value="PQJ53350.1"/>
    <property type="molecule type" value="Genomic_DNA"/>
</dbReference>
<dbReference type="Proteomes" id="UP000239007">
    <property type="component" value="Unassembled WGS sequence"/>
</dbReference>
<feature type="chain" id="PRO_5015393253" evidence="1">
    <location>
        <begin position="22"/>
        <end position="288"/>
    </location>
</feature>
<comment type="caution">
    <text evidence="3">The sequence shown here is derived from an EMBL/GenBank/DDBJ whole genome shotgun (WGS) entry which is preliminary data.</text>
</comment>
<organism evidence="3 4">
    <name type="scientific">Psychrosphaera saromensis</name>
    <dbReference type="NCBI Taxonomy" id="716813"/>
    <lineage>
        <taxon>Bacteria</taxon>
        <taxon>Pseudomonadati</taxon>
        <taxon>Pseudomonadota</taxon>
        <taxon>Gammaproteobacteria</taxon>
        <taxon>Alteromonadales</taxon>
        <taxon>Pseudoalteromonadaceae</taxon>
        <taxon>Psychrosphaera</taxon>
    </lineage>
</organism>
<protein>
    <submittedName>
        <fullName evidence="3">Lipase</fullName>
    </submittedName>
</protein>
<evidence type="ECO:0000313" key="3">
    <source>
        <dbReference type="EMBL" id="PQJ53350.1"/>
    </source>
</evidence>